<feature type="transmembrane region" description="Helical" evidence="9">
    <location>
        <begin position="411"/>
        <end position="429"/>
    </location>
</feature>
<evidence type="ECO:0000256" key="6">
    <source>
        <dbReference type="ARBA" id="ARBA00022989"/>
    </source>
</evidence>
<feature type="transmembrane region" description="Helical" evidence="9">
    <location>
        <begin position="242"/>
        <end position="266"/>
    </location>
</feature>
<keyword evidence="6 8" id="KW-1133">Transmembrane helix</keyword>
<name>A0ABW5V5I4_9BACI</name>
<reference evidence="11" key="1">
    <citation type="journal article" date="2019" name="Int. J. Syst. Evol. Microbiol.">
        <title>The Global Catalogue of Microorganisms (GCM) 10K type strain sequencing project: providing services to taxonomists for standard genome sequencing and annotation.</title>
        <authorList>
            <consortium name="The Broad Institute Genomics Platform"/>
            <consortium name="The Broad Institute Genome Sequencing Center for Infectious Disease"/>
            <person name="Wu L."/>
            <person name="Ma J."/>
        </authorList>
    </citation>
    <scope>NUCLEOTIDE SEQUENCE [LARGE SCALE GENOMIC DNA]</scope>
    <source>
        <strain evidence="11">TISTR 1535</strain>
    </source>
</reference>
<evidence type="ECO:0000256" key="3">
    <source>
        <dbReference type="ARBA" id="ARBA00022448"/>
    </source>
</evidence>
<protein>
    <submittedName>
        <fullName evidence="10">NCS2 family permease</fullName>
    </submittedName>
</protein>
<dbReference type="PIRSF" id="PIRSF005353">
    <property type="entry name" value="PbuG"/>
    <property type="match status" value="1"/>
</dbReference>
<feature type="transmembrane region" description="Helical" evidence="9">
    <location>
        <begin position="371"/>
        <end position="399"/>
    </location>
</feature>
<dbReference type="Proteomes" id="UP001597502">
    <property type="component" value="Unassembled WGS sequence"/>
</dbReference>
<keyword evidence="5 8" id="KW-0812">Transmembrane</keyword>
<keyword evidence="4 8" id="KW-1003">Cell membrane</keyword>
<dbReference type="RefSeq" id="WP_382393342.1">
    <property type="nucleotide sequence ID" value="NZ_JBHUNA010000020.1"/>
</dbReference>
<gene>
    <name evidence="10" type="ORF">ACFSUO_09185</name>
</gene>
<evidence type="ECO:0000256" key="2">
    <source>
        <dbReference type="ARBA" id="ARBA00005697"/>
    </source>
</evidence>
<dbReference type="InterPro" id="IPR045018">
    <property type="entry name" value="Azg-like"/>
</dbReference>
<dbReference type="EMBL" id="JBHUNA010000020">
    <property type="protein sequence ID" value="MFD2761141.1"/>
    <property type="molecule type" value="Genomic_DNA"/>
</dbReference>
<comment type="similarity">
    <text evidence="2 8">Belongs to the nucleobase:cation symporter-2 (NCS2) (TC 2.A.40) family. Azg-like subfamily.</text>
</comment>
<feature type="transmembrane region" description="Helical" evidence="9">
    <location>
        <begin position="99"/>
        <end position="118"/>
    </location>
</feature>
<feature type="transmembrane region" description="Helical" evidence="9">
    <location>
        <begin position="337"/>
        <end position="359"/>
    </location>
</feature>
<comment type="caution">
    <text evidence="10">The sequence shown here is derived from an EMBL/GenBank/DDBJ whole genome shotgun (WGS) entry which is preliminary data.</text>
</comment>
<feature type="transmembrane region" description="Helical" evidence="9">
    <location>
        <begin position="48"/>
        <end position="67"/>
    </location>
</feature>
<feature type="transmembrane region" description="Helical" evidence="9">
    <location>
        <begin position="130"/>
        <end position="154"/>
    </location>
</feature>
<feature type="transmembrane region" description="Helical" evidence="9">
    <location>
        <begin position="20"/>
        <end position="42"/>
    </location>
</feature>
<evidence type="ECO:0000256" key="8">
    <source>
        <dbReference type="PIRNR" id="PIRNR005353"/>
    </source>
</evidence>
<feature type="transmembrane region" description="Helical" evidence="9">
    <location>
        <begin position="166"/>
        <end position="186"/>
    </location>
</feature>
<organism evidence="10 11">
    <name type="scientific">Lentibacillus juripiscarius</name>
    <dbReference type="NCBI Taxonomy" id="257446"/>
    <lineage>
        <taxon>Bacteria</taxon>
        <taxon>Bacillati</taxon>
        <taxon>Bacillota</taxon>
        <taxon>Bacilli</taxon>
        <taxon>Bacillales</taxon>
        <taxon>Bacillaceae</taxon>
        <taxon>Lentibacillus</taxon>
    </lineage>
</organism>
<feature type="transmembrane region" description="Helical" evidence="9">
    <location>
        <begin position="278"/>
        <end position="297"/>
    </location>
</feature>
<keyword evidence="11" id="KW-1185">Reference proteome</keyword>
<comment type="subcellular location">
    <subcellularLocation>
        <location evidence="1 8">Cell membrane</location>
        <topology evidence="1 8">Multi-pass membrane protein</topology>
    </subcellularLocation>
</comment>
<dbReference type="InterPro" id="IPR006043">
    <property type="entry name" value="NCS2"/>
</dbReference>
<evidence type="ECO:0000256" key="9">
    <source>
        <dbReference type="SAM" id="Phobius"/>
    </source>
</evidence>
<sequence length="431" mass="45781">MKNFFQLKERNTSYKQETLAGLTTFLSVAYILVVNPLILSQAGMDRGAVFTATALTAIIGTLLIGLLANYPIAIAPSMGLNSFFTFSVCIGMGMKWQVALTGVFIAGIIFTLLSLMKIREKIIDVIPQDLKYAIASGIGFFIAFIGLKNAGIIVSNQDTFVTIGDLTSPMTALAVIGLIITVFMIVKGINGGIFYGIAITTIIGMIVGLINVPSSIVGKIPSMEPTFGEVFLHFNDIFTPELLAVIFTFLFVAFFDTAGALIALTSQAGIMKNNKIPNIGRALLADSSAGVVGAILGTSTPATSVESSAGVAVGGRTGFTSVIIAVCFAISLLFSPVLAVITAEVTAPALIIVGALMAMEISEINWSKLEIVIPSFMTIIMMPLTSSVATGIAFGFVLYPLSLLAQKRFKEIHPIMYVLCLLFILYFVFVA</sequence>
<dbReference type="PANTHER" id="PTHR43337">
    <property type="entry name" value="XANTHINE/URACIL PERMEASE C887.17-RELATED"/>
    <property type="match status" value="1"/>
</dbReference>
<evidence type="ECO:0000313" key="10">
    <source>
        <dbReference type="EMBL" id="MFD2761141.1"/>
    </source>
</evidence>
<accession>A0ABW5V5I4</accession>
<feature type="transmembrane region" description="Helical" evidence="9">
    <location>
        <begin position="193"/>
        <end position="212"/>
    </location>
</feature>
<evidence type="ECO:0000256" key="7">
    <source>
        <dbReference type="ARBA" id="ARBA00023136"/>
    </source>
</evidence>
<feature type="transmembrane region" description="Helical" evidence="9">
    <location>
        <begin position="309"/>
        <end position="330"/>
    </location>
</feature>
<evidence type="ECO:0000256" key="5">
    <source>
        <dbReference type="ARBA" id="ARBA00022692"/>
    </source>
</evidence>
<dbReference type="InterPro" id="IPR026033">
    <property type="entry name" value="Azg-like_bact_archaea"/>
</dbReference>
<dbReference type="Pfam" id="PF00860">
    <property type="entry name" value="Xan_ur_permease"/>
    <property type="match status" value="1"/>
</dbReference>
<keyword evidence="3 8" id="KW-0813">Transport</keyword>
<dbReference type="PANTHER" id="PTHR43337:SF11">
    <property type="entry name" value="GUANINE_HYPOXANTHINE PERMEASE PBUG"/>
    <property type="match status" value="1"/>
</dbReference>
<evidence type="ECO:0000313" key="11">
    <source>
        <dbReference type="Proteomes" id="UP001597502"/>
    </source>
</evidence>
<evidence type="ECO:0000256" key="4">
    <source>
        <dbReference type="ARBA" id="ARBA00022475"/>
    </source>
</evidence>
<proteinExistence type="inferred from homology"/>
<keyword evidence="7 8" id="KW-0472">Membrane</keyword>
<evidence type="ECO:0000256" key="1">
    <source>
        <dbReference type="ARBA" id="ARBA00004651"/>
    </source>
</evidence>